<dbReference type="Proteomes" id="UP000297861">
    <property type="component" value="Unassembled WGS sequence"/>
</dbReference>
<sequence>MALSFAEKNRLLVKHKNPEYFYKDLELFKKFYPGHKLNNDLANVTAFSKVRLSEQMLLLLLDKASIDEIQSNRGINPPRELTYDEKVEKVLSKYGESYIIKNTADLKDIASILGHPEPESLSSYVALVGKPITDLLFEPEDDLDDLDDMDGNTHKENITEDKTGSQTEQPIEENVSEEITNYVSKDNLNDDLSQEQISDLDKSQDISEAKVEDKKEQAKEAAADKKKEAKAKNSPK</sequence>
<evidence type="ECO:0000313" key="2">
    <source>
        <dbReference type="EMBL" id="TFD95637.1"/>
    </source>
</evidence>
<comment type="caution">
    <text evidence="2">The sequence shown here is derived from an EMBL/GenBank/DDBJ whole genome shotgun (WGS) entry which is preliminary data.</text>
</comment>
<feature type="compositionally biased region" description="Basic and acidic residues" evidence="1">
    <location>
        <begin position="199"/>
        <end position="236"/>
    </location>
</feature>
<dbReference type="AlphaFoldDB" id="A0A4Y8L069"/>
<evidence type="ECO:0000313" key="3">
    <source>
        <dbReference type="Proteomes" id="UP000297861"/>
    </source>
</evidence>
<evidence type="ECO:0000256" key="1">
    <source>
        <dbReference type="SAM" id="MobiDB-lite"/>
    </source>
</evidence>
<feature type="region of interest" description="Disordered" evidence="1">
    <location>
        <begin position="140"/>
        <end position="236"/>
    </location>
</feature>
<proteinExistence type="predicted"/>
<accession>A0A4Y8L069</accession>
<feature type="compositionally biased region" description="Basic and acidic residues" evidence="1">
    <location>
        <begin position="151"/>
        <end position="163"/>
    </location>
</feature>
<name>A0A4Y8L069_9BACT</name>
<keyword evidence="3" id="KW-1185">Reference proteome</keyword>
<feature type="compositionally biased region" description="Polar residues" evidence="1">
    <location>
        <begin position="177"/>
        <end position="197"/>
    </location>
</feature>
<protein>
    <submittedName>
        <fullName evidence="2">Uncharacterized protein</fullName>
    </submittedName>
</protein>
<dbReference type="EMBL" id="SOML01000007">
    <property type="protein sequence ID" value="TFD95637.1"/>
    <property type="molecule type" value="Genomic_DNA"/>
</dbReference>
<gene>
    <name evidence="2" type="ORF">E2605_12440</name>
</gene>
<organism evidence="2 3">
    <name type="scientific">Dysgonomonas capnocytophagoides</name>
    <dbReference type="NCBI Taxonomy" id="45254"/>
    <lineage>
        <taxon>Bacteria</taxon>
        <taxon>Pseudomonadati</taxon>
        <taxon>Bacteroidota</taxon>
        <taxon>Bacteroidia</taxon>
        <taxon>Bacteroidales</taxon>
        <taxon>Dysgonomonadaceae</taxon>
        <taxon>Dysgonomonas</taxon>
    </lineage>
</organism>
<feature type="compositionally biased region" description="Acidic residues" evidence="1">
    <location>
        <begin position="140"/>
        <end position="150"/>
    </location>
</feature>
<reference evidence="2 3" key="1">
    <citation type="submission" date="2019-03" db="EMBL/GenBank/DDBJ databases">
        <title>San Antonio Military Medical Center submission to MRSN (WRAIR), pending publication.</title>
        <authorList>
            <person name="Blyth D.M."/>
            <person name="Mccarthy S.L."/>
            <person name="Schall S.E."/>
            <person name="Stam J.A."/>
            <person name="Ong A.C."/>
            <person name="Mcgann P.T."/>
        </authorList>
    </citation>
    <scope>NUCLEOTIDE SEQUENCE [LARGE SCALE GENOMIC DNA]</scope>
    <source>
        <strain evidence="2 3">MRSN571793</strain>
    </source>
</reference>
<dbReference type="RefSeq" id="WP_134436656.1">
    <property type="nucleotide sequence ID" value="NZ_JAWZLG010000074.1"/>
</dbReference>